<dbReference type="RefSeq" id="WP_337319602.1">
    <property type="nucleotide sequence ID" value="NZ_JBBDGN010000007.1"/>
</dbReference>
<reference evidence="1 2" key="1">
    <citation type="submission" date="2024-02" db="EMBL/GenBank/DDBJ databases">
        <authorList>
            <person name="Saticioglu I.B."/>
        </authorList>
    </citation>
    <scope>NUCLEOTIDE SEQUENCE [LARGE SCALE GENOMIC DNA]</scope>
    <source>
        <strain evidence="1 2">Mu-43</strain>
    </source>
</reference>
<dbReference type="InterPro" id="IPR043519">
    <property type="entry name" value="NT_sf"/>
</dbReference>
<evidence type="ECO:0000313" key="2">
    <source>
        <dbReference type="Proteomes" id="UP001366085"/>
    </source>
</evidence>
<comment type="caution">
    <text evidence="1">The sequence shown here is derived from an EMBL/GenBank/DDBJ whole genome shotgun (WGS) entry which is preliminary data.</text>
</comment>
<keyword evidence="1" id="KW-0808">Transferase</keyword>
<dbReference type="EC" id="2.7.7.-" evidence="1"/>
<keyword evidence="2" id="KW-1185">Reference proteome</keyword>
<dbReference type="GO" id="GO:0016779">
    <property type="term" value="F:nucleotidyltransferase activity"/>
    <property type="evidence" value="ECO:0007669"/>
    <property type="project" value="UniProtKB-KW"/>
</dbReference>
<sequence>MNFLTFAEQFIEAQFPRAAIAVLAGSTARRERTATSDIDLLLIGEDLFEQERSRTAMATTRAYAGEVFEIFAYTPAGFAEWAERDLARHRPVIVRMLIDGIPIRDDGSLATLRARWRTSLDLGPRIDDAELAFRRYVITDLLDDLQDSTSPIEIRVLEGLLYERIAELILLSGGEWIGSGKWLPRRLAAFDATRAAALSAPLLAGDHAGFAERVAAELDACGGRMQDGMVR</sequence>
<protein>
    <submittedName>
        <fullName evidence="1">Nucleotidyltransferase domain-containing protein</fullName>
        <ecNumber evidence="1">2.7.7.-</ecNumber>
    </submittedName>
</protein>
<name>A0ABU8LM59_9MICO</name>
<dbReference type="CDD" id="cd05403">
    <property type="entry name" value="NT_KNTase_like"/>
    <property type="match status" value="1"/>
</dbReference>
<keyword evidence="1" id="KW-0548">Nucleotidyltransferase</keyword>
<gene>
    <name evidence="1" type="ORF">WDU93_08690</name>
</gene>
<dbReference type="Proteomes" id="UP001366085">
    <property type="component" value="Unassembled WGS sequence"/>
</dbReference>
<dbReference type="SUPFAM" id="SSF81301">
    <property type="entry name" value="Nucleotidyltransferase"/>
    <property type="match status" value="1"/>
</dbReference>
<dbReference type="Gene3D" id="3.30.460.10">
    <property type="entry name" value="Beta Polymerase, domain 2"/>
    <property type="match status" value="1"/>
</dbReference>
<organism evidence="1 2">
    <name type="scientific">Microbacterium istanbulense</name>
    <dbReference type="NCBI Taxonomy" id="3122049"/>
    <lineage>
        <taxon>Bacteria</taxon>
        <taxon>Bacillati</taxon>
        <taxon>Actinomycetota</taxon>
        <taxon>Actinomycetes</taxon>
        <taxon>Micrococcales</taxon>
        <taxon>Microbacteriaceae</taxon>
        <taxon>Microbacterium</taxon>
    </lineage>
</organism>
<dbReference type="EMBL" id="JBBDGN010000007">
    <property type="protein sequence ID" value="MEJ1091772.1"/>
    <property type="molecule type" value="Genomic_DNA"/>
</dbReference>
<accession>A0ABU8LM59</accession>
<proteinExistence type="predicted"/>
<evidence type="ECO:0000313" key="1">
    <source>
        <dbReference type="EMBL" id="MEJ1091772.1"/>
    </source>
</evidence>